<evidence type="ECO:0000313" key="1">
    <source>
        <dbReference type="EMBL" id="THD65721.1"/>
    </source>
</evidence>
<dbReference type="Proteomes" id="UP000305939">
    <property type="component" value="Unassembled WGS sequence"/>
</dbReference>
<comment type="caution">
    <text evidence="1">The sequence shown here is derived from an EMBL/GenBank/DDBJ whole genome shotgun (WGS) entry which is preliminary data.</text>
</comment>
<reference evidence="1 2" key="1">
    <citation type="submission" date="2019-04" db="EMBL/GenBank/DDBJ databases">
        <title>Draft genome sequence of Robertkochia marina CC-AMO-30D.</title>
        <authorList>
            <person name="Hameed A."/>
            <person name="Lin S.-Y."/>
            <person name="Shahina M."/>
            <person name="Lai W.-A."/>
            <person name="Young C.-C."/>
        </authorList>
    </citation>
    <scope>NUCLEOTIDE SEQUENCE [LARGE SCALE GENOMIC DNA]</scope>
    <source>
        <strain evidence="1 2">CC-AMO-30D</strain>
    </source>
</reference>
<dbReference type="EMBL" id="SSMC01000004">
    <property type="protein sequence ID" value="THD65721.1"/>
    <property type="molecule type" value="Genomic_DNA"/>
</dbReference>
<dbReference type="RefSeq" id="WP_136337005.1">
    <property type="nucleotide sequence ID" value="NZ_QXMP01000002.1"/>
</dbReference>
<name>A0A4S3LXT0_9FLAO</name>
<protein>
    <submittedName>
        <fullName evidence="1">DUF922 domain-containing protein</fullName>
    </submittedName>
</protein>
<evidence type="ECO:0000313" key="2">
    <source>
        <dbReference type="Proteomes" id="UP000305939"/>
    </source>
</evidence>
<organism evidence="1 2">
    <name type="scientific">Robertkochia marina</name>
    <dbReference type="NCBI Taxonomy" id="1227945"/>
    <lineage>
        <taxon>Bacteria</taxon>
        <taxon>Pseudomonadati</taxon>
        <taxon>Bacteroidota</taxon>
        <taxon>Flavobacteriia</taxon>
        <taxon>Flavobacteriales</taxon>
        <taxon>Flavobacteriaceae</taxon>
        <taxon>Robertkochia</taxon>
    </lineage>
</organism>
<sequence>MRLLVLLGFLVFFSPPPQETVVEWSPQSRLTWEDFKGDPETQTDAAATTVSALSYRFQGYMQGPELIYEYHVKALFFPEKSWVRPELKDEELLLHEQLHFDITAWYAIKLKQAFDTIRPVKDPKEKIAAVYNTIRKELDSVQDRYDRETDFSRNTQEQLLWQSRVRTYLKNAYD</sequence>
<dbReference type="AlphaFoldDB" id="A0A4S3LXT0"/>
<keyword evidence="2" id="KW-1185">Reference proteome</keyword>
<gene>
    <name evidence="1" type="ORF">E7Z59_14125</name>
</gene>
<dbReference type="OrthoDB" id="5431540at2"/>
<dbReference type="InterPro" id="IPR010321">
    <property type="entry name" value="DUF922"/>
</dbReference>
<accession>A0A4S3LXT0</accession>
<proteinExistence type="predicted"/>
<dbReference type="Pfam" id="PF06037">
    <property type="entry name" value="DUF922"/>
    <property type="match status" value="1"/>
</dbReference>